<protein>
    <recommendedName>
        <fullName evidence="4">PEP-CTERM protein-sorting domain-containing protein</fullName>
    </recommendedName>
</protein>
<keyword evidence="1" id="KW-0472">Membrane</keyword>
<organism evidence="2 3">
    <name type="scientific">Alkalimonas delamerensis</name>
    <dbReference type="NCBI Taxonomy" id="265981"/>
    <lineage>
        <taxon>Bacteria</taxon>
        <taxon>Pseudomonadati</taxon>
        <taxon>Pseudomonadota</taxon>
        <taxon>Gammaproteobacteria</taxon>
        <taxon>Alkalimonas</taxon>
    </lineage>
</organism>
<keyword evidence="1" id="KW-1133">Transmembrane helix</keyword>
<accession>A0ABT9GL03</accession>
<dbReference type="EMBL" id="JAUZVY010000001">
    <property type="protein sequence ID" value="MDP4527660.1"/>
    <property type="molecule type" value="Genomic_DNA"/>
</dbReference>
<evidence type="ECO:0000256" key="1">
    <source>
        <dbReference type="SAM" id="Phobius"/>
    </source>
</evidence>
<evidence type="ECO:0000313" key="3">
    <source>
        <dbReference type="Proteomes" id="UP001236258"/>
    </source>
</evidence>
<feature type="transmembrane region" description="Helical" evidence="1">
    <location>
        <begin position="40"/>
        <end position="58"/>
    </location>
</feature>
<reference evidence="2 3" key="1">
    <citation type="submission" date="2023-08" db="EMBL/GenBank/DDBJ databases">
        <authorList>
            <person name="Joshi A."/>
            <person name="Thite S."/>
        </authorList>
    </citation>
    <scope>NUCLEOTIDE SEQUENCE [LARGE SCALE GENOMIC DNA]</scope>
    <source>
        <strain evidence="2 3">1E1</strain>
    </source>
</reference>
<gene>
    <name evidence="2" type="ORF">Q3O59_01275</name>
</gene>
<dbReference type="Proteomes" id="UP001236258">
    <property type="component" value="Unassembled WGS sequence"/>
</dbReference>
<evidence type="ECO:0000313" key="2">
    <source>
        <dbReference type="EMBL" id="MDP4527660.1"/>
    </source>
</evidence>
<evidence type="ECO:0008006" key="4">
    <source>
        <dbReference type="Google" id="ProtNLM"/>
    </source>
</evidence>
<proteinExistence type="predicted"/>
<sequence>MPPIIMILGLLFVALFVLVTVLEKYGKKRSDEELSQISRFIFPLVGIVLLAQLLYMLFR</sequence>
<keyword evidence="3" id="KW-1185">Reference proteome</keyword>
<name>A0ABT9GL03_9GAMM</name>
<dbReference type="RefSeq" id="WP_305943878.1">
    <property type="nucleotide sequence ID" value="NZ_JAUZVY010000001.1"/>
</dbReference>
<keyword evidence="1" id="KW-0812">Transmembrane</keyword>
<comment type="caution">
    <text evidence="2">The sequence shown here is derived from an EMBL/GenBank/DDBJ whole genome shotgun (WGS) entry which is preliminary data.</text>
</comment>